<dbReference type="InterPro" id="IPR051457">
    <property type="entry name" value="2-oxoacid:Fd_oxidoreductase"/>
</dbReference>
<dbReference type="GO" id="GO:0030976">
    <property type="term" value="F:thiamine pyrophosphate binding"/>
    <property type="evidence" value="ECO:0007669"/>
    <property type="project" value="InterPro"/>
</dbReference>
<dbReference type="InterPro" id="IPR019752">
    <property type="entry name" value="Pyrv/ketoisovalerate_OxRed_cat"/>
</dbReference>
<dbReference type="SUPFAM" id="SSF53323">
    <property type="entry name" value="Pyruvate-ferredoxin oxidoreductase, PFOR, domain III"/>
    <property type="match status" value="1"/>
</dbReference>
<feature type="domain" description="4Fe-4S ferredoxin-type" evidence="3">
    <location>
        <begin position="619"/>
        <end position="650"/>
    </location>
</feature>
<dbReference type="InterPro" id="IPR002880">
    <property type="entry name" value="Pyrv_Fd/Flavodoxin_OxRdtase_N"/>
</dbReference>
<evidence type="ECO:0000259" key="3">
    <source>
        <dbReference type="PROSITE" id="PS51379"/>
    </source>
</evidence>
<dbReference type="PANTHER" id="PTHR48084:SF3">
    <property type="entry name" value="SUBUNIT OF PYRUVATE:FLAVODOXIN OXIDOREDUCTASE"/>
    <property type="match status" value="1"/>
</dbReference>
<dbReference type="Pfam" id="PF20169">
    <property type="entry name" value="DUF6537"/>
    <property type="match status" value="1"/>
</dbReference>
<keyword evidence="1" id="KW-0560">Oxidoreductase</keyword>
<organism evidence="4 5">
    <name type="scientific">Nitratireductor mangrovi</name>
    <dbReference type="NCBI Taxonomy" id="2599600"/>
    <lineage>
        <taxon>Bacteria</taxon>
        <taxon>Pseudomonadati</taxon>
        <taxon>Pseudomonadota</taxon>
        <taxon>Alphaproteobacteria</taxon>
        <taxon>Hyphomicrobiales</taxon>
        <taxon>Phyllobacteriaceae</taxon>
        <taxon>Nitratireductor</taxon>
    </lineage>
</organism>
<dbReference type="Gene3D" id="3.40.50.970">
    <property type="match status" value="1"/>
</dbReference>
<dbReference type="Pfam" id="PF01558">
    <property type="entry name" value="POR"/>
    <property type="match status" value="1"/>
</dbReference>
<dbReference type="GO" id="GO:0016625">
    <property type="term" value="F:oxidoreductase activity, acting on the aldehyde or oxo group of donors, iron-sulfur protein as acceptor"/>
    <property type="evidence" value="ECO:0007669"/>
    <property type="project" value="UniProtKB-ARBA"/>
</dbReference>
<dbReference type="PROSITE" id="PS51379">
    <property type="entry name" value="4FE4S_FER_2"/>
    <property type="match status" value="1"/>
</dbReference>
<sequence>MALREVSLKDRYERSSGTLFLSGTQALVRLLLTQRERDRKAGLNTAGFVSGYRGSPLGGFDMELWKCRDILKEASVVFEPGVNEDLAATAVWGTQQIDSLPGKNVDGVFALWYGKGPGVDRSGDPFKHGNYAGTTEQGGVLVVFGDDHPGKSSTVAHQSEQALAANSMPVLYPSNVQEIIEYGLHGWALSRHSGLWVGLKTVNETVETTATVEVAEGAPRIVTPNSAADGADIRPQPDYSPQRDETVVMRLRLPRVHEYARANHLDVRTLGHSGARLGIVTSGKAHADLVDGLALLGIDAERADALGLSVYKVGLIWPMEPTGLEAFAEGCQELLFIEEKRAFLEDQAAKILYNRPARPRLAGKTDGAGGVLLPADVQLDPLTVATALVERLEACGLADDQLRQALAEATRVEAVTVPPDRPKRIPYFCSGCPHNTSTQVPEGSFAMSGIGCHSMAMWMNRDTLKPVQMGAEGANWIGLSHFTTMRHVFQNMGDGTYSHSGLMAIRAAVLAGVNITYKILANDAVAMTGGQPVEGALTTEQIVRQVLAEDVARVVVVTDDLERTTVDVAGVEVVKRDQLLRVQKELSQVAGTTVLVYEQVCAAEKRRRRKRKLMPDPAARVFINEDVCEGCGDCSVQSNCMSILPKETAFGRKRRIDQSSCNKDFSCVEGFCPSFVVVEGGRLRRDSGKLDRSRLAAIPDVPVAEFDNCNVLITGVGGTGVVTIGSVLAMAANLVGKGASSYNMTGLAQKGGAVFSHLRLTSSPDGLRGSQIGSGTADLVLGCDLVTAAGADGLKACSPAKTKALLGAQPAPTAAFQSNRDYRIDDKALIAAVRMACDEAIAVDAEEVSERLLGDKIGANMFMVGYAYQKGWLPLASEAIIKAIELNGAAVQLNLDAFALGRLAVVEPNAVRPDIEVSGIPDTLEGIIAHRSAHLTRFQNMRWARRYKALVDKVRLAEQRVAPGSERLAQAAAINLARLMSYKDEYEVARLYVDSAWKARLARTFEGQERLSLWLAPPLLARIDKETGRPKKMKFGPWIFHAMAVLSKLRFLRGTRLDPFGYSRERQQERDLIRSYEADLETLISSLTEANLDLAVEVASVPDAIRGFGPVKQKAIETAAAARARLMSRFASPIVEEEVAA</sequence>
<name>A0A5B8L6L9_9HYPH</name>
<dbReference type="EMBL" id="CP042301">
    <property type="protein sequence ID" value="QDZ03422.2"/>
    <property type="molecule type" value="Genomic_DNA"/>
</dbReference>
<dbReference type="KEGG" id="niy:FQ775_19095"/>
<reference evidence="4" key="1">
    <citation type="submission" date="2020-04" db="EMBL/GenBank/DDBJ databases">
        <title>Nitratireductor sp. nov. isolated from mangrove soil.</title>
        <authorList>
            <person name="Ye Y."/>
        </authorList>
    </citation>
    <scope>NUCLEOTIDE SEQUENCE</scope>
    <source>
        <strain evidence="4">SY7</strain>
    </source>
</reference>
<evidence type="ECO:0000313" key="5">
    <source>
        <dbReference type="Proteomes" id="UP000321389"/>
    </source>
</evidence>
<dbReference type="InterPro" id="IPR017896">
    <property type="entry name" value="4Fe4S_Fe-S-bd"/>
</dbReference>
<dbReference type="InterPro" id="IPR029061">
    <property type="entry name" value="THDP-binding"/>
</dbReference>
<dbReference type="NCBIfam" id="NF009589">
    <property type="entry name" value="PRK13030.1"/>
    <property type="match status" value="1"/>
</dbReference>
<dbReference type="CDD" id="cd07034">
    <property type="entry name" value="TPP_PYR_PFOR_IOR-alpha_like"/>
    <property type="match status" value="1"/>
</dbReference>
<evidence type="ECO:0000256" key="2">
    <source>
        <dbReference type="SAM" id="MobiDB-lite"/>
    </source>
</evidence>
<evidence type="ECO:0000313" key="4">
    <source>
        <dbReference type="EMBL" id="QDZ03422.2"/>
    </source>
</evidence>
<dbReference type="InterPro" id="IPR011766">
    <property type="entry name" value="TPP_enzyme_TPP-bd"/>
</dbReference>
<dbReference type="GO" id="GO:0045333">
    <property type="term" value="P:cellular respiration"/>
    <property type="evidence" value="ECO:0007669"/>
    <property type="project" value="UniProtKB-ARBA"/>
</dbReference>
<gene>
    <name evidence="4" type="ORF">FQ775_19095</name>
</gene>
<dbReference type="InterPro" id="IPR002869">
    <property type="entry name" value="Pyrv_flavodox_OxRed_cen"/>
</dbReference>
<dbReference type="SUPFAM" id="SSF52518">
    <property type="entry name" value="Thiamin diphosphate-binding fold (THDP-binding)"/>
    <property type="match status" value="2"/>
</dbReference>
<accession>A0A5B8L6L9</accession>
<dbReference type="GO" id="GO:0044281">
    <property type="term" value="P:small molecule metabolic process"/>
    <property type="evidence" value="ECO:0007669"/>
    <property type="project" value="UniProtKB-ARBA"/>
</dbReference>
<dbReference type="InterPro" id="IPR046667">
    <property type="entry name" value="DUF6537"/>
</dbReference>
<feature type="region of interest" description="Disordered" evidence="2">
    <location>
        <begin position="223"/>
        <end position="242"/>
    </location>
</feature>
<dbReference type="PANTHER" id="PTHR48084">
    <property type="entry name" value="2-OXOGLUTARATE OXIDOREDUCTASE SUBUNIT KORB-RELATED"/>
    <property type="match status" value="1"/>
</dbReference>
<evidence type="ECO:0000256" key="1">
    <source>
        <dbReference type="ARBA" id="ARBA00023002"/>
    </source>
</evidence>
<dbReference type="Gene3D" id="3.40.920.10">
    <property type="entry name" value="Pyruvate-ferredoxin oxidoreductase, PFOR, domain III"/>
    <property type="match status" value="1"/>
</dbReference>
<keyword evidence="5" id="KW-1185">Reference proteome</keyword>
<proteinExistence type="predicted"/>
<dbReference type="Proteomes" id="UP000321389">
    <property type="component" value="Chromosome"/>
</dbReference>
<dbReference type="AlphaFoldDB" id="A0A5B8L6L9"/>
<protein>
    <submittedName>
        <fullName evidence="4">Indolepyruvate ferredoxin oxidoreductase family protein</fullName>
    </submittedName>
</protein>
<dbReference type="Pfam" id="PF02775">
    <property type="entry name" value="TPP_enzyme_C"/>
    <property type="match status" value="1"/>
</dbReference>
<dbReference type="NCBIfam" id="NF009588">
    <property type="entry name" value="PRK13029.1"/>
    <property type="match status" value="1"/>
</dbReference>